<protein>
    <submittedName>
        <fullName evidence="1">Reverse transcriptase domain-containing protein</fullName>
    </submittedName>
</protein>
<dbReference type="OrthoDB" id="6619473at2759"/>
<keyword evidence="1" id="KW-0695">RNA-directed DNA polymerase</keyword>
<name>A0A6G0YHR0_APHCR</name>
<dbReference type="PANTHER" id="PTHR33332">
    <property type="entry name" value="REVERSE TRANSCRIPTASE DOMAIN-CONTAINING PROTEIN"/>
    <property type="match status" value="1"/>
</dbReference>
<sequence>MALAHNDWFTTFSIQQADISATMLQESILDAIQRFVPLKSFQVYLNDISANGPDIPNLFSSSTYKQPSAALNPVLMNINIQQFSFLLSHLSIFIEEVSDALKALSNIHGVGPDDILASLLFKCHEKISRVTPNLKSGDPALATNYRSVSNLPFIDQHGFFPGRSTITSSLDFSCFIRDAFKDNSQVDAIFTDFSETFDSGDHNSLIYTLDKLGISFPILSWIRLYLVDIWQYVKLFNISSNKLSRRSGCLLCPPPDPLHWE</sequence>
<evidence type="ECO:0000313" key="1">
    <source>
        <dbReference type="EMBL" id="KAF0756227.1"/>
    </source>
</evidence>
<reference evidence="1 2" key="1">
    <citation type="submission" date="2019-08" db="EMBL/GenBank/DDBJ databases">
        <title>Whole genome of Aphis craccivora.</title>
        <authorList>
            <person name="Voronova N.V."/>
            <person name="Shulinski R.S."/>
            <person name="Bandarenka Y.V."/>
            <person name="Zhorov D.G."/>
            <person name="Warner D."/>
        </authorList>
    </citation>
    <scope>NUCLEOTIDE SEQUENCE [LARGE SCALE GENOMIC DNA]</scope>
    <source>
        <strain evidence="1">180601</strain>
        <tissue evidence="1">Whole Body</tissue>
    </source>
</reference>
<dbReference type="Proteomes" id="UP000478052">
    <property type="component" value="Unassembled WGS sequence"/>
</dbReference>
<dbReference type="EMBL" id="VUJU01003904">
    <property type="protein sequence ID" value="KAF0756227.1"/>
    <property type="molecule type" value="Genomic_DNA"/>
</dbReference>
<evidence type="ECO:0000313" key="2">
    <source>
        <dbReference type="Proteomes" id="UP000478052"/>
    </source>
</evidence>
<organism evidence="1 2">
    <name type="scientific">Aphis craccivora</name>
    <name type="common">Cowpea aphid</name>
    <dbReference type="NCBI Taxonomy" id="307492"/>
    <lineage>
        <taxon>Eukaryota</taxon>
        <taxon>Metazoa</taxon>
        <taxon>Ecdysozoa</taxon>
        <taxon>Arthropoda</taxon>
        <taxon>Hexapoda</taxon>
        <taxon>Insecta</taxon>
        <taxon>Pterygota</taxon>
        <taxon>Neoptera</taxon>
        <taxon>Paraneoptera</taxon>
        <taxon>Hemiptera</taxon>
        <taxon>Sternorrhyncha</taxon>
        <taxon>Aphidomorpha</taxon>
        <taxon>Aphidoidea</taxon>
        <taxon>Aphididae</taxon>
        <taxon>Aphidini</taxon>
        <taxon>Aphis</taxon>
        <taxon>Aphis</taxon>
    </lineage>
</organism>
<keyword evidence="1" id="KW-0548">Nucleotidyltransferase</keyword>
<dbReference type="GO" id="GO:0003964">
    <property type="term" value="F:RNA-directed DNA polymerase activity"/>
    <property type="evidence" value="ECO:0007669"/>
    <property type="project" value="UniProtKB-KW"/>
</dbReference>
<keyword evidence="2" id="KW-1185">Reference proteome</keyword>
<comment type="caution">
    <text evidence="1">The sequence shown here is derived from an EMBL/GenBank/DDBJ whole genome shotgun (WGS) entry which is preliminary data.</text>
</comment>
<accession>A0A6G0YHR0</accession>
<proteinExistence type="predicted"/>
<gene>
    <name evidence="1" type="ORF">FWK35_00024513</name>
</gene>
<dbReference type="AlphaFoldDB" id="A0A6G0YHR0"/>
<keyword evidence="1" id="KW-0808">Transferase</keyword>